<evidence type="ECO:0000313" key="5">
    <source>
        <dbReference type="EMBL" id="CEM48812.1"/>
    </source>
</evidence>
<dbReference type="VEuPathDB" id="CryptoDB:Cvel_9035"/>
<feature type="compositionally biased region" description="Low complexity" evidence="2">
    <location>
        <begin position="743"/>
        <end position="756"/>
    </location>
</feature>
<feature type="compositionally biased region" description="Basic and acidic residues" evidence="2">
    <location>
        <begin position="91"/>
        <end position="100"/>
    </location>
</feature>
<dbReference type="AlphaFoldDB" id="A0A0G4HWG7"/>
<accession>A0A0G4HWG7</accession>
<evidence type="ECO:0000259" key="3">
    <source>
        <dbReference type="PROSITE" id="PS50056"/>
    </source>
</evidence>
<dbReference type="PANTHER" id="PTHR12305:SF60">
    <property type="entry name" value="PHOSPHATIDYLINOSITOL 3,4,5-TRISPHOSPHATE 3-PHOSPHATASE TPTE2-RELATED"/>
    <property type="match status" value="1"/>
</dbReference>
<proteinExistence type="predicted"/>
<dbReference type="SUPFAM" id="SSF52799">
    <property type="entry name" value="(Phosphotyrosine protein) phosphatases II"/>
    <property type="match status" value="1"/>
</dbReference>
<keyword evidence="1" id="KW-0378">Hydrolase</keyword>
<feature type="region of interest" description="Disordered" evidence="2">
    <location>
        <begin position="43"/>
        <end position="158"/>
    </location>
</feature>
<dbReference type="InterPro" id="IPR029023">
    <property type="entry name" value="Tensin_phosphatase"/>
</dbReference>
<feature type="compositionally biased region" description="Basic and acidic residues" evidence="2">
    <location>
        <begin position="789"/>
        <end position="802"/>
    </location>
</feature>
<dbReference type="GO" id="GO:0004721">
    <property type="term" value="F:phosphoprotein phosphatase activity"/>
    <property type="evidence" value="ECO:0007669"/>
    <property type="project" value="InterPro"/>
</dbReference>
<reference evidence="5" key="1">
    <citation type="submission" date="2014-11" db="EMBL/GenBank/DDBJ databases">
        <authorList>
            <person name="Otto D Thomas"/>
            <person name="Naeem Raeece"/>
        </authorList>
    </citation>
    <scope>NUCLEOTIDE SEQUENCE</scope>
</reference>
<dbReference type="InterPro" id="IPR000387">
    <property type="entry name" value="Tyr_Pase_dom"/>
</dbReference>
<dbReference type="InterPro" id="IPR029021">
    <property type="entry name" value="Prot-tyrosine_phosphatase-like"/>
</dbReference>
<feature type="compositionally biased region" description="Low complexity" evidence="2">
    <location>
        <begin position="670"/>
        <end position="687"/>
    </location>
</feature>
<evidence type="ECO:0000256" key="1">
    <source>
        <dbReference type="ARBA" id="ARBA00022801"/>
    </source>
</evidence>
<protein>
    <submittedName>
        <fullName evidence="5">Uncharacterized protein</fullName>
    </submittedName>
</protein>
<feature type="compositionally biased region" description="Basic residues" evidence="2">
    <location>
        <begin position="144"/>
        <end position="153"/>
    </location>
</feature>
<name>A0A0G4HWG7_9ALVE</name>
<dbReference type="GO" id="GO:0005829">
    <property type="term" value="C:cytosol"/>
    <property type="evidence" value="ECO:0007669"/>
    <property type="project" value="TreeGrafter"/>
</dbReference>
<dbReference type="InterPro" id="IPR016130">
    <property type="entry name" value="Tyr_Pase_AS"/>
</dbReference>
<feature type="compositionally biased region" description="Basic and acidic residues" evidence="2">
    <location>
        <begin position="760"/>
        <end position="769"/>
    </location>
</feature>
<sequence>MQTGGAPSTQPSLDPHIRFCLSHADTLRYHPVAGFLGELSEEAKQANERTEFFASEEEDDDEDEDEEGSHEPENQARRFTAKHKSTGGLTEGEKSDHEGANSKCCGPGKRKSRAAEPPSPSAARDREAADSDEDSEGGHAGKGDKKKPPKGKHVAADPSFHTRVSVFGAVRGLVSKKKRRLIFQDYNLDLAYVTSRVIAMGFPSAGMQALFRNPRSEVKRYLDTYHKDHYKLYNLCAEASMKYPASDFYGRVAEFGFFDHCPPPLRLLLEICRDLMEWLQADPQNVAVIHCKAGKGRTGVAVCALLLAVGATSCPAEAFSVYGTARALDGKVGGWMARGVTIPSQFRFIRHFSYLIDSFPGGAEKLVAVGEPDLLPIEIWPSVLSQPFDTTVTSRRDKKILPLLLRLGPFGTNAKHKAVWEKLTPTVVFQERTLPDKEGRKWKGTEGRSLTIKRFSTESGHHFIDLTCSVIRPMTQDFLLKVKDESRHFVAAAWVCLPFLKKVTTQQTKAPHAAVAVLPAAPPPLTPADPVSGPSGKEEVGELMLDVELLPASKTMGLESFLRNVSDIEREAREDGREVDLDIEGDCLTASLEKTGVISGGAGKREQEKQKDKKKDDQSGRGGMQRTEEKKKTEDEAELEHFAAFLKPAAPKTRSSSKDKDKQKQKQQHSQRSPSPQPIAALPSTAALPPPTPSMQASFDDGSPNEVWKQWECTDTSTPQDALEVALGVSSKHTPATRAAAAAAWDPVGAPGADAASCDVESRMDEDGKSLLSRAGTGGAGGGTGPAGETEKAVDPVSEREKWRRGKASSRGASRAGDRGGHSRGASGATLGGGACALAAADELEREKSVKEWEQEDHLKKEDNVNMGVPEGAEFTFLFEKRDLDKLVKDAKKHKIVGPQFCIRAYFSSCSKTESK</sequence>
<feature type="domain" description="Phosphatase tensin-type" evidence="4">
    <location>
        <begin position="179"/>
        <end position="359"/>
    </location>
</feature>
<feature type="region of interest" description="Disordered" evidence="2">
    <location>
        <begin position="598"/>
        <end position="717"/>
    </location>
</feature>
<dbReference type="GO" id="GO:0016314">
    <property type="term" value="F:phosphatidylinositol-3,4,5-trisphosphate 3-phosphatase activity"/>
    <property type="evidence" value="ECO:0007669"/>
    <property type="project" value="TreeGrafter"/>
</dbReference>
<dbReference type="SMART" id="SM01301">
    <property type="entry name" value="PTPlike_phytase"/>
    <property type="match status" value="1"/>
</dbReference>
<feature type="compositionally biased region" description="Acidic residues" evidence="2">
    <location>
        <begin position="54"/>
        <end position="68"/>
    </location>
</feature>
<dbReference type="InterPro" id="IPR051281">
    <property type="entry name" value="Dual-spec_lipid-protein_phosph"/>
</dbReference>
<dbReference type="PROSITE" id="PS00383">
    <property type="entry name" value="TYR_PHOSPHATASE_1"/>
    <property type="match status" value="1"/>
</dbReference>
<dbReference type="Pfam" id="PF13350">
    <property type="entry name" value="Y_phosphatase3"/>
    <property type="match status" value="1"/>
</dbReference>
<dbReference type="PROSITE" id="PS50056">
    <property type="entry name" value="TYR_PHOSPHATASE_2"/>
    <property type="match status" value="1"/>
</dbReference>
<dbReference type="Gene3D" id="3.90.190.10">
    <property type="entry name" value="Protein tyrosine phosphatase superfamily"/>
    <property type="match status" value="1"/>
</dbReference>
<dbReference type="InterPro" id="IPR026893">
    <property type="entry name" value="Tyr/Ser_Pase_IphP-type"/>
</dbReference>
<feature type="region of interest" description="Disordered" evidence="2">
    <location>
        <begin position="743"/>
        <end position="832"/>
    </location>
</feature>
<dbReference type="PROSITE" id="PS51181">
    <property type="entry name" value="PPASE_TENSIN"/>
    <property type="match status" value="1"/>
</dbReference>
<dbReference type="PANTHER" id="PTHR12305">
    <property type="entry name" value="PHOSPHATASE WITH HOMOLOGY TO TENSIN"/>
    <property type="match status" value="1"/>
</dbReference>
<feature type="compositionally biased region" description="Gly residues" evidence="2">
    <location>
        <begin position="776"/>
        <end position="786"/>
    </location>
</feature>
<dbReference type="EMBL" id="CDMZ01004154">
    <property type="protein sequence ID" value="CEM48812.1"/>
    <property type="molecule type" value="Genomic_DNA"/>
</dbReference>
<evidence type="ECO:0000259" key="4">
    <source>
        <dbReference type="PROSITE" id="PS51181"/>
    </source>
</evidence>
<evidence type="ECO:0000256" key="2">
    <source>
        <dbReference type="SAM" id="MobiDB-lite"/>
    </source>
</evidence>
<organism evidence="5">
    <name type="scientific">Chromera velia CCMP2878</name>
    <dbReference type="NCBI Taxonomy" id="1169474"/>
    <lineage>
        <taxon>Eukaryota</taxon>
        <taxon>Sar</taxon>
        <taxon>Alveolata</taxon>
        <taxon>Colpodellida</taxon>
        <taxon>Chromeraceae</taxon>
        <taxon>Chromera</taxon>
    </lineage>
</organism>
<gene>
    <name evidence="5" type="ORF">Cvel_9035</name>
</gene>
<feature type="domain" description="Tyrosine specific protein phosphatases" evidence="3">
    <location>
        <begin position="266"/>
        <end position="328"/>
    </location>
</feature>
<feature type="compositionally biased region" description="Basic and acidic residues" evidence="2">
    <location>
        <begin position="603"/>
        <end position="619"/>
    </location>
</feature>